<sequence>MKRVGVIGYGHLGQFLVAELNRLDEFEVIRIWNRTADKNKGILPLDQIVAENLSDIDLVVEVAHPTIISEYAEVILNSCDLFALTVTMIKHPSSFKPESPLKELNEEAKLETEKATVLYEGYSLLCTKNRILLAKIRDLVKCTWLR</sequence>
<evidence type="ECO:0000313" key="1">
    <source>
        <dbReference type="EMBL" id="VDM82847.1"/>
    </source>
</evidence>
<accession>A0A3P7K370</accession>
<gene>
    <name evidence="1" type="ORF">SVUK_LOCUS17845</name>
</gene>
<organism evidence="1 2">
    <name type="scientific">Strongylus vulgaris</name>
    <name type="common">Blood worm</name>
    <dbReference type="NCBI Taxonomy" id="40348"/>
    <lineage>
        <taxon>Eukaryota</taxon>
        <taxon>Metazoa</taxon>
        <taxon>Ecdysozoa</taxon>
        <taxon>Nematoda</taxon>
        <taxon>Chromadorea</taxon>
        <taxon>Rhabditida</taxon>
        <taxon>Rhabditina</taxon>
        <taxon>Rhabditomorpha</taxon>
        <taxon>Strongyloidea</taxon>
        <taxon>Strongylidae</taxon>
        <taxon>Strongylus</taxon>
    </lineage>
</organism>
<evidence type="ECO:0008006" key="3">
    <source>
        <dbReference type="Google" id="ProtNLM"/>
    </source>
</evidence>
<dbReference type="Proteomes" id="UP000270094">
    <property type="component" value="Unassembled WGS sequence"/>
</dbReference>
<proteinExistence type="predicted"/>
<keyword evidence="2" id="KW-1185">Reference proteome</keyword>
<name>A0A3P7K370_STRVU</name>
<dbReference type="PANTHER" id="PTHR31873:SF6">
    <property type="entry name" value="ASPARTATE DEHYDROGENASE DOMAIN-CONTAINING PROTEIN"/>
    <property type="match status" value="1"/>
</dbReference>
<dbReference type="InterPro" id="IPR036291">
    <property type="entry name" value="NAD(P)-bd_dom_sf"/>
</dbReference>
<evidence type="ECO:0000313" key="2">
    <source>
        <dbReference type="Proteomes" id="UP000270094"/>
    </source>
</evidence>
<dbReference type="Gene3D" id="3.40.50.720">
    <property type="entry name" value="NAD(P)-binding Rossmann-like Domain"/>
    <property type="match status" value="1"/>
</dbReference>
<dbReference type="EMBL" id="UYYB01119745">
    <property type="protein sequence ID" value="VDM82847.1"/>
    <property type="molecule type" value="Genomic_DNA"/>
</dbReference>
<dbReference type="AlphaFoldDB" id="A0A3P7K370"/>
<dbReference type="OrthoDB" id="4310724at2759"/>
<protein>
    <recommendedName>
        <fullName evidence="3">Aspartate/homoserine dehydrogenase NAD-binding domain-containing protein</fullName>
    </recommendedName>
</protein>
<reference evidence="1 2" key="1">
    <citation type="submission" date="2018-11" db="EMBL/GenBank/DDBJ databases">
        <authorList>
            <consortium name="Pathogen Informatics"/>
        </authorList>
    </citation>
    <scope>NUCLEOTIDE SEQUENCE [LARGE SCALE GENOMIC DNA]</scope>
</reference>
<dbReference type="SUPFAM" id="SSF51735">
    <property type="entry name" value="NAD(P)-binding Rossmann-fold domains"/>
    <property type="match status" value="1"/>
</dbReference>
<dbReference type="PANTHER" id="PTHR31873">
    <property type="entry name" value="L-ASPARTATE DEHYDROGENASE-RELATED"/>
    <property type="match status" value="1"/>
</dbReference>